<sequence length="165" mass="17843">MKNIVLKLFPALLAFFAAVSCSKGLDDSSSLLEGEWKLASVGGVQASDLLQDRYGALDVYIAFYGNGSFETFQRLVDSGRYVRYGGTFTLSGDTAAGTYDDGVSWGAPYTVRLEDGDARLVMSANGEDCVYTRTAIPEDVRTNAVAPVRSRSEEESTLAVPPRFL</sequence>
<organism evidence="2 3">
    <name type="scientific">Candidatus Cryptobacteroides merdigallinarum</name>
    <dbReference type="NCBI Taxonomy" id="2840770"/>
    <lineage>
        <taxon>Bacteria</taxon>
        <taxon>Pseudomonadati</taxon>
        <taxon>Bacteroidota</taxon>
        <taxon>Bacteroidia</taxon>
        <taxon>Bacteroidales</taxon>
        <taxon>Candidatus Cryptobacteroides</taxon>
    </lineage>
</organism>
<comment type="caution">
    <text evidence="2">The sequence shown here is derived from an EMBL/GenBank/DDBJ whole genome shotgun (WGS) entry which is preliminary data.</text>
</comment>
<evidence type="ECO:0000256" key="1">
    <source>
        <dbReference type="SAM" id="SignalP"/>
    </source>
</evidence>
<evidence type="ECO:0000313" key="2">
    <source>
        <dbReference type="EMBL" id="MBO8449330.1"/>
    </source>
</evidence>
<evidence type="ECO:0000313" key="3">
    <source>
        <dbReference type="Proteomes" id="UP000810252"/>
    </source>
</evidence>
<dbReference type="PROSITE" id="PS51257">
    <property type="entry name" value="PROKAR_LIPOPROTEIN"/>
    <property type="match status" value="1"/>
</dbReference>
<gene>
    <name evidence="2" type="ORF">IAC29_08675</name>
</gene>
<accession>A0A9D9EMJ9</accession>
<reference evidence="2" key="1">
    <citation type="submission" date="2020-10" db="EMBL/GenBank/DDBJ databases">
        <authorList>
            <person name="Gilroy R."/>
        </authorList>
    </citation>
    <scope>NUCLEOTIDE SEQUENCE</scope>
    <source>
        <strain evidence="2">20514</strain>
    </source>
</reference>
<proteinExistence type="predicted"/>
<feature type="chain" id="PRO_5039621948" evidence="1">
    <location>
        <begin position="23"/>
        <end position="165"/>
    </location>
</feature>
<keyword evidence="1" id="KW-0732">Signal</keyword>
<dbReference type="Proteomes" id="UP000810252">
    <property type="component" value="Unassembled WGS sequence"/>
</dbReference>
<feature type="signal peptide" evidence="1">
    <location>
        <begin position="1"/>
        <end position="22"/>
    </location>
</feature>
<dbReference type="AlphaFoldDB" id="A0A9D9EMJ9"/>
<dbReference type="EMBL" id="JADIMQ010000120">
    <property type="protein sequence ID" value="MBO8449330.1"/>
    <property type="molecule type" value="Genomic_DNA"/>
</dbReference>
<protein>
    <submittedName>
        <fullName evidence="2">Lipocalin family protein</fullName>
    </submittedName>
</protein>
<reference evidence="2" key="2">
    <citation type="journal article" date="2021" name="PeerJ">
        <title>Extensive microbial diversity within the chicken gut microbiome revealed by metagenomics and culture.</title>
        <authorList>
            <person name="Gilroy R."/>
            <person name="Ravi A."/>
            <person name="Getino M."/>
            <person name="Pursley I."/>
            <person name="Horton D.L."/>
            <person name="Alikhan N.F."/>
            <person name="Baker D."/>
            <person name="Gharbi K."/>
            <person name="Hall N."/>
            <person name="Watson M."/>
            <person name="Adriaenssens E.M."/>
            <person name="Foster-Nyarko E."/>
            <person name="Jarju S."/>
            <person name="Secka A."/>
            <person name="Antonio M."/>
            <person name="Oren A."/>
            <person name="Chaudhuri R.R."/>
            <person name="La Ragione R."/>
            <person name="Hildebrand F."/>
            <person name="Pallen M.J."/>
        </authorList>
    </citation>
    <scope>NUCLEOTIDE SEQUENCE</scope>
    <source>
        <strain evidence="2">20514</strain>
    </source>
</reference>
<name>A0A9D9EMJ9_9BACT</name>